<name>A0A4Z2HXX8_9TELE</name>
<feature type="region of interest" description="Disordered" evidence="1">
    <location>
        <begin position="232"/>
        <end position="269"/>
    </location>
</feature>
<keyword evidence="3" id="KW-1185">Reference proteome</keyword>
<proteinExistence type="predicted"/>
<feature type="compositionally biased region" description="Basic and acidic residues" evidence="1">
    <location>
        <begin position="1"/>
        <end position="11"/>
    </location>
</feature>
<organism evidence="2 3">
    <name type="scientific">Liparis tanakae</name>
    <name type="common">Tanaka's snailfish</name>
    <dbReference type="NCBI Taxonomy" id="230148"/>
    <lineage>
        <taxon>Eukaryota</taxon>
        <taxon>Metazoa</taxon>
        <taxon>Chordata</taxon>
        <taxon>Craniata</taxon>
        <taxon>Vertebrata</taxon>
        <taxon>Euteleostomi</taxon>
        <taxon>Actinopterygii</taxon>
        <taxon>Neopterygii</taxon>
        <taxon>Teleostei</taxon>
        <taxon>Neoteleostei</taxon>
        <taxon>Acanthomorphata</taxon>
        <taxon>Eupercaria</taxon>
        <taxon>Perciformes</taxon>
        <taxon>Cottioidei</taxon>
        <taxon>Cottales</taxon>
        <taxon>Liparidae</taxon>
        <taxon>Liparis</taxon>
    </lineage>
</organism>
<reference evidence="2 3" key="1">
    <citation type="submission" date="2019-03" db="EMBL/GenBank/DDBJ databases">
        <title>First draft genome of Liparis tanakae, snailfish: a comprehensive survey of snailfish specific genes.</title>
        <authorList>
            <person name="Kim W."/>
            <person name="Song I."/>
            <person name="Jeong J.-H."/>
            <person name="Kim D."/>
            <person name="Kim S."/>
            <person name="Ryu S."/>
            <person name="Song J.Y."/>
            <person name="Lee S.K."/>
        </authorList>
    </citation>
    <scope>NUCLEOTIDE SEQUENCE [LARGE SCALE GENOMIC DNA]</scope>
    <source>
        <tissue evidence="2">Muscle</tissue>
    </source>
</reference>
<sequence length="298" mass="32568">MESLETSRVEEWAESQQGSGTAGRSLSQHALGRPWTNTSMETAMSDDFSVDSNGGFGFGLMFSTFRSPWGTRACPSLEDDQDLVDKPLHQVNGHCVLLSHTGFRKPASLGHKHLRVPILQLYPAQYAPQVGGHSLPVLDKAPGLTEVVGPEGQSKKVVGHNEKDSGTPCFSRSVHTCPIALHSHQDPSVWKADVPEPQRNPEGKVSRRKDWSLMTGSGLGCCQIFLPSPREPAAFFQPDADNRRQSKRQTNSEAYEDRPLVGSHVDGTPAERLIPTAMCTPHPEELCCPKRPAKDATT</sequence>
<gene>
    <name evidence="2" type="ORF">EYF80_019253</name>
</gene>
<evidence type="ECO:0000256" key="1">
    <source>
        <dbReference type="SAM" id="MobiDB-lite"/>
    </source>
</evidence>
<accession>A0A4Z2HXX8</accession>
<dbReference type="Proteomes" id="UP000314294">
    <property type="component" value="Unassembled WGS sequence"/>
</dbReference>
<evidence type="ECO:0000313" key="3">
    <source>
        <dbReference type="Proteomes" id="UP000314294"/>
    </source>
</evidence>
<protein>
    <submittedName>
        <fullName evidence="2">Uncharacterized protein</fullName>
    </submittedName>
</protein>
<evidence type="ECO:0000313" key="2">
    <source>
        <dbReference type="EMBL" id="TNN70518.1"/>
    </source>
</evidence>
<feature type="region of interest" description="Disordered" evidence="1">
    <location>
        <begin position="1"/>
        <end position="29"/>
    </location>
</feature>
<dbReference type="AlphaFoldDB" id="A0A4Z2HXX8"/>
<feature type="compositionally biased region" description="Polar residues" evidence="1">
    <location>
        <begin position="14"/>
        <end position="28"/>
    </location>
</feature>
<comment type="caution">
    <text evidence="2">The sequence shown here is derived from an EMBL/GenBank/DDBJ whole genome shotgun (WGS) entry which is preliminary data.</text>
</comment>
<dbReference type="EMBL" id="SRLO01000162">
    <property type="protein sequence ID" value="TNN70518.1"/>
    <property type="molecule type" value="Genomic_DNA"/>
</dbReference>